<feature type="compositionally biased region" description="Low complexity" evidence="1">
    <location>
        <begin position="62"/>
        <end position="76"/>
    </location>
</feature>
<feature type="compositionally biased region" description="Low complexity" evidence="1">
    <location>
        <begin position="91"/>
        <end position="101"/>
    </location>
</feature>
<organism evidence="2 3">
    <name type="scientific">Rhipicephalus microplus</name>
    <name type="common">Cattle tick</name>
    <name type="synonym">Boophilus microplus</name>
    <dbReference type="NCBI Taxonomy" id="6941"/>
    <lineage>
        <taxon>Eukaryota</taxon>
        <taxon>Metazoa</taxon>
        <taxon>Ecdysozoa</taxon>
        <taxon>Arthropoda</taxon>
        <taxon>Chelicerata</taxon>
        <taxon>Arachnida</taxon>
        <taxon>Acari</taxon>
        <taxon>Parasitiformes</taxon>
        <taxon>Ixodida</taxon>
        <taxon>Ixodoidea</taxon>
        <taxon>Ixodidae</taxon>
        <taxon>Rhipicephalinae</taxon>
        <taxon>Rhipicephalus</taxon>
        <taxon>Boophilus</taxon>
    </lineage>
</organism>
<reference evidence="2" key="2">
    <citation type="submission" date="2021-09" db="EMBL/GenBank/DDBJ databases">
        <authorList>
            <person name="Jia N."/>
            <person name="Wang J."/>
            <person name="Shi W."/>
            <person name="Du L."/>
            <person name="Sun Y."/>
            <person name="Zhan W."/>
            <person name="Jiang J."/>
            <person name="Wang Q."/>
            <person name="Zhang B."/>
            <person name="Ji P."/>
            <person name="Sakyi L.B."/>
            <person name="Cui X."/>
            <person name="Yuan T."/>
            <person name="Jiang B."/>
            <person name="Yang W."/>
            <person name="Lam T.T.-Y."/>
            <person name="Chang Q."/>
            <person name="Ding S."/>
            <person name="Wang X."/>
            <person name="Zhu J."/>
            <person name="Ruan X."/>
            <person name="Zhao L."/>
            <person name="Wei J."/>
            <person name="Que T."/>
            <person name="Du C."/>
            <person name="Cheng J."/>
            <person name="Dai P."/>
            <person name="Han X."/>
            <person name="Huang E."/>
            <person name="Gao Y."/>
            <person name="Liu J."/>
            <person name="Shao H."/>
            <person name="Ye R."/>
            <person name="Li L."/>
            <person name="Wei W."/>
            <person name="Wang X."/>
            <person name="Wang C."/>
            <person name="Huo Q."/>
            <person name="Li W."/>
            <person name="Guo W."/>
            <person name="Chen H."/>
            <person name="Chen S."/>
            <person name="Zhou L."/>
            <person name="Zhou L."/>
            <person name="Ni X."/>
            <person name="Tian J."/>
            <person name="Zhou Y."/>
            <person name="Sheng Y."/>
            <person name="Liu T."/>
            <person name="Pan Y."/>
            <person name="Xia L."/>
            <person name="Li J."/>
            <person name="Zhao F."/>
            <person name="Cao W."/>
        </authorList>
    </citation>
    <scope>NUCLEOTIDE SEQUENCE</scope>
    <source>
        <strain evidence="2">Rmic-2018</strain>
        <tissue evidence="2">Larvae</tissue>
    </source>
</reference>
<proteinExistence type="predicted"/>
<protein>
    <submittedName>
        <fullName evidence="2">Uncharacterized protein</fullName>
    </submittedName>
</protein>
<dbReference type="AlphaFoldDB" id="A0A9J6DV58"/>
<evidence type="ECO:0000313" key="3">
    <source>
        <dbReference type="Proteomes" id="UP000821866"/>
    </source>
</evidence>
<gene>
    <name evidence="2" type="ORF">HPB51_015432</name>
</gene>
<accession>A0A9J6DV58</accession>
<dbReference type="EMBL" id="JABSTU010000007">
    <property type="protein sequence ID" value="KAH8026083.1"/>
    <property type="molecule type" value="Genomic_DNA"/>
</dbReference>
<sequence>MNMLFNRRSGQLTVPPNKCDLSLVMSAPQKPDGLRKQATRRKHEQGAAGLASDSSVPQKAWRTTPRPSTSTAAARSCVGRPAPLDGSTLDSSSPKMASASSQLNAVSHNRFTALATEDMDFCAGGNDTTTTDTINDQEVLRSTVRTAVAVRGNDLHSSDIAEWKISGKQVNQRLIKPQLNDVTQSSKPTPQFSEAQAKRMIARITKASRMPPNLPREEQKIVIRPRGVLFLAKHEADNVMSDVITAANVPKTAAKADTICTNPT</sequence>
<keyword evidence="3" id="KW-1185">Reference proteome</keyword>
<name>A0A9J6DV58_RHIMP</name>
<comment type="caution">
    <text evidence="2">The sequence shown here is derived from an EMBL/GenBank/DDBJ whole genome shotgun (WGS) entry which is preliminary data.</text>
</comment>
<feature type="region of interest" description="Disordered" evidence="1">
    <location>
        <begin position="22"/>
        <end position="101"/>
    </location>
</feature>
<evidence type="ECO:0000313" key="2">
    <source>
        <dbReference type="EMBL" id="KAH8026083.1"/>
    </source>
</evidence>
<evidence type="ECO:0000256" key="1">
    <source>
        <dbReference type="SAM" id="MobiDB-lite"/>
    </source>
</evidence>
<reference evidence="2" key="1">
    <citation type="journal article" date="2020" name="Cell">
        <title>Large-Scale Comparative Analyses of Tick Genomes Elucidate Their Genetic Diversity and Vector Capacities.</title>
        <authorList>
            <consortium name="Tick Genome and Microbiome Consortium (TIGMIC)"/>
            <person name="Jia N."/>
            <person name="Wang J."/>
            <person name="Shi W."/>
            <person name="Du L."/>
            <person name="Sun Y."/>
            <person name="Zhan W."/>
            <person name="Jiang J.F."/>
            <person name="Wang Q."/>
            <person name="Zhang B."/>
            <person name="Ji P."/>
            <person name="Bell-Sakyi L."/>
            <person name="Cui X.M."/>
            <person name="Yuan T.T."/>
            <person name="Jiang B.G."/>
            <person name="Yang W.F."/>
            <person name="Lam T.T."/>
            <person name="Chang Q.C."/>
            <person name="Ding S.J."/>
            <person name="Wang X.J."/>
            <person name="Zhu J.G."/>
            <person name="Ruan X.D."/>
            <person name="Zhao L."/>
            <person name="Wei J.T."/>
            <person name="Ye R.Z."/>
            <person name="Que T.C."/>
            <person name="Du C.H."/>
            <person name="Zhou Y.H."/>
            <person name="Cheng J.X."/>
            <person name="Dai P.F."/>
            <person name="Guo W.B."/>
            <person name="Han X.H."/>
            <person name="Huang E.J."/>
            <person name="Li L.F."/>
            <person name="Wei W."/>
            <person name="Gao Y.C."/>
            <person name="Liu J.Z."/>
            <person name="Shao H.Z."/>
            <person name="Wang X."/>
            <person name="Wang C.C."/>
            <person name="Yang T.C."/>
            <person name="Huo Q.B."/>
            <person name="Li W."/>
            <person name="Chen H.Y."/>
            <person name="Chen S.E."/>
            <person name="Zhou L.G."/>
            <person name="Ni X.B."/>
            <person name="Tian J.H."/>
            <person name="Sheng Y."/>
            <person name="Liu T."/>
            <person name="Pan Y.S."/>
            <person name="Xia L.Y."/>
            <person name="Li J."/>
            <person name="Zhao F."/>
            <person name="Cao W.C."/>
        </authorList>
    </citation>
    <scope>NUCLEOTIDE SEQUENCE</scope>
    <source>
        <strain evidence="2">Rmic-2018</strain>
    </source>
</reference>
<dbReference type="Proteomes" id="UP000821866">
    <property type="component" value="Unassembled WGS sequence"/>
</dbReference>